<evidence type="ECO:0000313" key="1">
    <source>
        <dbReference type="EMBL" id="GIX89898.1"/>
    </source>
</evidence>
<accession>A0AAV4P1I8</accession>
<dbReference type="AlphaFoldDB" id="A0AAV4P1I8"/>
<organism evidence="1 2">
    <name type="scientific">Caerostris extrusa</name>
    <name type="common">Bark spider</name>
    <name type="synonym">Caerostris bankana</name>
    <dbReference type="NCBI Taxonomy" id="172846"/>
    <lineage>
        <taxon>Eukaryota</taxon>
        <taxon>Metazoa</taxon>
        <taxon>Ecdysozoa</taxon>
        <taxon>Arthropoda</taxon>
        <taxon>Chelicerata</taxon>
        <taxon>Arachnida</taxon>
        <taxon>Araneae</taxon>
        <taxon>Araneomorphae</taxon>
        <taxon>Entelegynae</taxon>
        <taxon>Araneoidea</taxon>
        <taxon>Araneidae</taxon>
        <taxon>Caerostris</taxon>
    </lineage>
</organism>
<name>A0AAV4P1I8_CAEEX</name>
<comment type="caution">
    <text evidence="1">The sequence shown here is derived from an EMBL/GenBank/DDBJ whole genome shotgun (WGS) entry which is preliminary data.</text>
</comment>
<keyword evidence="2" id="KW-1185">Reference proteome</keyword>
<dbReference type="EMBL" id="BPLR01021460">
    <property type="protein sequence ID" value="GIX89898.1"/>
    <property type="molecule type" value="Genomic_DNA"/>
</dbReference>
<gene>
    <name evidence="1" type="ORF">CEXT_346721</name>
</gene>
<proteinExistence type="predicted"/>
<evidence type="ECO:0000313" key="2">
    <source>
        <dbReference type="Proteomes" id="UP001054945"/>
    </source>
</evidence>
<reference evidence="1 2" key="1">
    <citation type="submission" date="2021-06" db="EMBL/GenBank/DDBJ databases">
        <title>Caerostris extrusa draft genome.</title>
        <authorList>
            <person name="Kono N."/>
            <person name="Arakawa K."/>
        </authorList>
    </citation>
    <scope>NUCLEOTIDE SEQUENCE [LARGE SCALE GENOMIC DNA]</scope>
</reference>
<dbReference type="Proteomes" id="UP001054945">
    <property type="component" value="Unassembled WGS sequence"/>
</dbReference>
<protein>
    <submittedName>
        <fullName evidence="1">Uncharacterized protein</fullName>
    </submittedName>
</protein>
<sequence>MTFQVTYAVTKSFVNSILNSQRGRFQNQNPHRKTNFVSLPEGWYKSGNSLVPMVTNLDPTATKSPQRLQQHGNLKPVFTKMIFVLLPLLKFSFIALQPNMTWCMAWQFRCKPES</sequence>